<keyword evidence="2" id="KW-1185">Reference proteome</keyword>
<sequence length="106" mass="11279">TGVVSTNTLSPEGKGLADLRTRDDVLAAAQIHALSLSAADLPEVGHPSPIRKVLGLYYILKESPLQIVDKGLLLNPKVCMETLYALEEVDDFSGKAMASLGHLRPG</sequence>
<name>A0A8T0HL97_CERPU</name>
<organism evidence="1 2">
    <name type="scientific">Ceratodon purpureus</name>
    <name type="common">Fire moss</name>
    <name type="synonym">Dicranum purpureum</name>
    <dbReference type="NCBI Taxonomy" id="3225"/>
    <lineage>
        <taxon>Eukaryota</taxon>
        <taxon>Viridiplantae</taxon>
        <taxon>Streptophyta</taxon>
        <taxon>Embryophyta</taxon>
        <taxon>Bryophyta</taxon>
        <taxon>Bryophytina</taxon>
        <taxon>Bryopsida</taxon>
        <taxon>Dicranidae</taxon>
        <taxon>Pseudoditrichales</taxon>
        <taxon>Ditrichaceae</taxon>
        <taxon>Ceratodon</taxon>
    </lineage>
</organism>
<dbReference type="EMBL" id="CM026426">
    <property type="protein sequence ID" value="KAG0571478.1"/>
    <property type="molecule type" value="Genomic_DNA"/>
</dbReference>
<gene>
    <name evidence="1" type="ORF">KC19_VG014700</name>
</gene>
<comment type="caution">
    <text evidence="1">The sequence shown here is derived from an EMBL/GenBank/DDBJ whole genome shotgun (WGS) entry which is preliminary data.</text>
</comment>
<evidence type="ECO:0000313" key="1">
    <source>
        <dbReference type="EMBL" id="KAG0571478.1"/>
    </source>
</evidence>
<feature type="non-terminal residue" evidence="1">
    <location>
        <position position="1"/>
    </location>
</feature>
<dbReference type="Proteomes" id="UP000822688">
    <property type="component" value="Chromosome V"/>
</dbReference>
<protein>
    <submittedName>
        <fullName evidence="1">Uncharacterized protein</fullName>
    </submittedName>
</protein>
<proteinExistence type="predicted"/>
<reference evidence="1" key="1">
    <citation type="submission" date="2020-06" db="EMBL/GenBank/DDBJ databases">
        <title>WGS assembly of Ceratodon purpureus strain R40.</title>
        <authorList>
            <person name="Carey S.B."/>
            <person name="Jenkins J."/>
            <person name="Shu S."/>
            <person name="Lovell J.T."/>
            <person name="Sreedasyam A."/>
            <person name="Maumus F."/>
            <person name="Tiley G.P."/>
            <person name="Fernandez-Pozo N."/>
            <person name="Barry K."/>
            <person name="Chen C."/>
            <person name="Wang M."/>
            <person name="Lipzen A."/>
            <person name="Daum C."/>
            <person name="Saski C.A."/>
            <person name="Payton A.C."/>
            <person name="Mcbreen J.C."/>
            <person name="Conrad R.E."/>
            <person name="Kollar L.M."/>
            <person name="Olsson S."/>
            <person name="Huttunen S."/>
            <person name="Landis J.B."/>
            <person name="Wickett N.J."/>
            <person name="Johnson M.G."/>
            <person name="Rensing S.A."/>
            <person name="Grimwood J."/>
            <person name="Schmutz J."/>
            <person name="Mcdaniel S.F."/>
        </authorList>
    </citation>
    <scope>NUCLEOTIDE SEQUENCE</scope>
    <source>
        <strain evidence="1">R40</strain>
    </source>
</reference>
<accession>A0A8T0HL97</accession>
<evidence type="ECO:0000313" key="2">
    <source>
        <dbReference type="Proteomes" id="UP000822688"/>
    </source>
</evidence>
<dbReference type="AlphaFoldDB" id="A0A8T0HL97"/>